<comment type="caution">
    <text evidence="2">The sequence shown here is derived from an EMBL/GenBank/DDBJ whole genome shotgun (WGS) entry which is preliminary data.</text>
</comment>
<dbReference type="EMBL" id="SNRW01000891">
    <property type="protein sequence ID" value="KAA6398747.1"/>
    <property type="molecule type" value="Genomic_DNA"/>
</dbReference>
<evidence type="ECO:0000313" key="2">
    <source>
        <dbReference type="EMBL" id="KAA6398747.1"/>
    </source>
</evidence>
<gene>
    <name evidence="2" type="ORF">EZS28_005731</name>
</gene>
<name>A0A5J4WUN6_9EUKA</name>
<feature type="compositionally biased region" description="Basic and acidic residues" evidence="1">
    <location>
        <begin position="415"/>
        <end position="430"/>
    </location>
</feature>
<protein>
    <submittedName>
        <fullName evidence="2">Uncharacterized protein</fullName>
    </submittedName>
</protein>
<evidence type="ECO:0000256" key="1">
    <source>
        <dbReference type="SAM" id="MobiDB-lite"/>
    </source>
</evidence>
<dbReference type="OrthoDB" id="10568047at2759"/>
<feature type="compositionally biased region" description="Acidic residues" evidence="1">
    <location>
        <begin position="350"/>
        <end position="363"/>
    </location>
</feature>
<evidence type="ECO:0000313" key="3">
    <source>
        <dbReference type="Proteomes" id="UP000324800"/>
    </source>
</evidence>
<feature type="compositionally biased region" description="Low complexity" evidence="1">
    <location>
        <begin position="40"/>
        <end position="51"/>
    </location>
</feature>
<organism evidence="2 3">
    <name type="scientific">Streblomastix strix</name>
    <dbReference type="NCBI Taxonomy" id="222440"/>
    <lineage>
        <taxon>Eukaryota</taxon>
        <taxon>Metamonada</taxon>
        <taxon>Preaxostyla</taxon>
        <taxon>Oxymonadida</taxon>
        <taxon>Streblomastigidae</taxon>
        <taxon>Streblomastix</taxon>
    </lineage>
</organism>
<dbReference type="AlphaFoldDB" id="A0A5J4WUN6"/>
<feature type="compositionally biased region" description="Polar residues" evidence="1">
    <location>
        <begin position="8"/>
        <end position="19"/>
    </location>
</feature>
<proteinExistence type="predicted"/>
<accession>A0A5J4WUN6</accession>
<sequence>MEEHRVNENNSFKFEQNDSILVADSATGSNTEKEDKKDNTNTNAPAPTTAPHFNDQMPWGYPVEASEISQASFQAQGLRPINQYNSIPIMTTFGIPAQHIGPQQTTIIPQPQVTRGIYGSEDTNLGMFYTPGFGYTQIANNEMTNMGVAINLDDTTQRVELIDDQYENPWEGVDSEGLLPGKYGQYIVTADLRKFKIMIAVHDSRVGTCYLLNRGEFDQASTSKVIQNMIPNQYRSAVTYIRKMFVSEFVDKKFYVQACELGAPQFEGITSTSAWTSALKHYCPSRKNPRLSGPLFFGFALRPIRDACPGLTYSARKKGVRGVRQGQSQTEKADANGAANDTSQQAGSDASDDQGDEDAEEDQMQINPRATMSGRPVKRKQDDFQVKDEDDILEYKEDDEQSDDFKPKKRKRPRIKEPSSEPDEQHNKNV</sequence>
<feature type="region of interest" description="Disordered" evidence="1">
    <location>
        <begin position="1"/>
        <end position="54"/>
    </location>
</feature>
<dbReference type="Proteomes" id="UP000324800">
    <property type="component" value="Unassembled WGS sequence"/>
</dbReference>
<feature type="compositionally biased region" description="Acidic residues" evidence="1">
    <location>
        <begin position="388"/>
        <end position="402"/>
    </location>
</feature>
<feature type="region of interest" description="Disordered" evidence="1">
    <location>
        <begin position="318"/>
        <end position="430"/>
    </location>
</feature>
<reference evidence="2 3" key="1">
    <citation type="submission" date="2019-03" db="EMBL/GenBank/DDBJ databases">
        <title>Single cell metagenomics reveals metabolic interactions within the superorganism composed of flagellate Streblomastix strix and complex community of Bacteroidetes bacteria on its surface.</title>
        <authorList>
            <person name="Treitli S.C."/>
            <person name="Kolisko M."/>
            <person name="Husnik F."/>
            <person name="Keeling P."/>
            <person name="Hampl V."/>
        </authorList>
    </citation>
    <scope>NUCLEOTIDE SEQUENCE [LARGE SCALE GENOMIC DNA]</scope>
    <source>
        <strain evidence="2">ST1C</strain>
    </source>
</reference>